<dbReference type="Pfam" id="PF05175">
    <property type="entry name" value="MTS"/>
    <property type="match status" value="1"/>
</dbReference>
<proteinExistence type="predicted"/>
<dbReference type="SUPFAM" id="SSF53335">
    <property type="entry name" value="S-adenosyl-L-methionine-dependent methyltransferases"/>
    <property type="match status" value="1"/>
</dbReference>
<comment type="caution">
    <text evidence="2">The sequence shown here is derived from an EMBL/GenBank/DDBJ whole genome shotgun (WGS) entry which is preliminary data.</text>
</comment>
<dbReference type="AlphaFoldDB" id="A0A9D1SHQ8"/>
<reference evidence="2" key="2">
    <citation type="journal article" date="2021" name="PeerJ">
        <title>Extensive microbial diversity within the chicken gut microbiome revealed by metagenomics and culture.</title>
        <authorList>
            <person name="Gilroy R."/>
            <person name="Ravi A."/>
            <person name="Getino M."/>
            <person name="Pursley I."/>
            <person name="Horton D.L."/>
            <person name="Alikhan N.F."/>
            <person name="Baker D."/>
            <person name="Gharbi K."/>
            <person name="Hall N."/>
            <person name="Watson M."/>
            <person name="Adriaenssens E.M."/>
            <person name="Foster-Nyarko E."/>
            <person name="Jarju S."/>
            <person name="Secka A."/>
            <person name="Antonio M."/>
            <person name="Oren A."/>
            <person name="Chaudhuri R.R."/>
            <person name="La Ragione R."/>
            <person name="Hildebrand F."/>
            <person name="Pallen M.J."/>
        </authorList>
    </citation>
    <scope>NUCLEOTIDE SEQUENCE</scope>
    <source>
        <strain evidence="2">18911</strain>
    </source>
</reference>
<dbReference type="Proteomes" id="UP000824094">
    <property type="component" value="Unassembled WGS sequence"/>
</dbReference>
<organism evidence="2 3">
    <name type="scientific">Candidatus Stercoripulliclostridium merdigallinarum</name>
    <dbReference type="NCBI Taxonomy" id="2840951"/>
    <lineage>
        <taxon>Bacteria</taxon>
        <taxon>Bacillati</taxon>
        <taxon>Bacillota</taxon>
        <taxon>Clostridia</taxon>
        <taxon>Eubacteriales</taxon>
        <taxon>Candidatus Stercoripulliclostridium</taxon>
    </lineage>
</organism>
<feature type="domain" description="Methyltransferase small" evidence="1">
    <location>
        <begin position="40"/>
        <end position="175"/>
    </location>
</feature>
<dbReference type="InterPro" id="IPR050210">
    <property type="entry name" value="tRNA_Adenine-N(6)_MTase"/>
</dbReference>
<name>A0A9D1SHQ8_9FIRM</name>
<evidence type="ECO:0000313" key="2">
    <source>
        <dbReference type="EMBL" id="HIU60067.1"/>
    </source>
</evidence>
<dbReference type="CDD" id="cd02440">
    <property type="entry name" value="AdoMet_MTases"/>
    <property type="match status" value="1"/>
</dbReference>
<dbReference type="PANTHER" id="PTHR47739">
    <property type="entry name" value="TRNA1(VAL) (ADENINE(37)-N6)-METHYLTRANSFERASE"/>
    <property type="match status" value="1"/>
</dbReference>
<gene>
    <name evidence="2" type="ORF">IAB05_01605</name>
</gene>
<evidence type="ECO:0000259" key="1">
    <source>
        <dbReference type="Pfam" id="PF05175"/>
    </source>
</evidence>
<dbReference type="Gene3D" id="3.40.50.150">
    <property type="entry name" value="Vaccinia Virus protein VP39"/>
    <property type="match status" value="1"/>
</dbReference>
<sequence length="261" mass="28703">MEHNGSVPLLDGEKIFDLECDGLKIIQHPKGYAFTTDAVLLANTVRAVKGDSVLELGTGSGVISLLISKKCRAKSVTALEIQPRLYDMARRSVLLNGLDERIKVVNGDIRDVRKIFSETFDVVCTNPPYSPYSGDKESATENDICRSEVLITLPEVVSAAASALKFGGKFYIIIAADRLTDLLYSMRQNQLEPKVLTPVQPTAEKEVNTVIVTAIKCGKPGLRITKPLIITNADGSYTEAVRRMYFNDGKTVYSRNSDRKS</sequence>
<accession>A0A9D1SHQ8</accession>
<dbReference type="InterPro" id="IPR007848">
    <property type="entry name" value="Small_mtfrase_dom"/>
</dbReference>
<dbReference type="GO" id="GO:0008168">
    <property type="term" value="F:methyltransferase activity"/>
    <property type="evidence" value="ECO:0007669"/>
    <property type="project" value="InterPro"/>
</dbReference>
<dbReference type="EMBL" id="DVNF01000053">
    <property type="protein sequence ID" value="HIU60067.1"/>
    <property type="molecule type" value="Genomic_DNA"/>
</dbReference>
<dbReference type="PANTHER" id="PTHR47739:SF1">
    <property type="entry name" value="TRNA1(VAL) (ADENINE(37)-N6)-METHYLTRANSFERASE"/>
    <property type="match status" value="1"/>
</dbReference>
<reference evidence="2" key="1">
    <citation type="submission" date="2020-10" db="EMBL/GenBank/DDBJ databases">
        <authorList>
            <person name="Gilroy R."/>
        </authorList>
    </citation>
    <scope>NUCLEOTIDE SEQUENCE</scope>
    <source>
        <strain evidence="2">18911</strain>
    </source>
</reference>
<dbReference type="InterPro" id="IPR029063">
    <property type="entry name" value="SAM-dependent_MTases_sf"/>
</dbReference>
<evidence type="ECO:0000313" key="3">
    <source>
        <dbReference type="Proteomes" id="UP000824094"/>
    </source>
</evidence>
<protein>
    <submittedName>
        <fullName evidence="2">tRNA1(Val) (Adenine(37)-N6)-methyltransferase</fullName>
    </submittedName>
</protein>